<dbReference type="FunFam" id="2.60.40.10:FF:000211">
    <property type="entry name" value="Obscurin-like protein 1"/>
    <property type="match status" value="1"/>
</dbReference>
<dbReference type="EMBL" id="ADBV01019036">
    <property type="protein sequence ID" value="EJW71278.1"/>
    <property type="molecule type" value="Genomic_DNA"/>
</dbReference>
<keyword evidence="4" id="KW-0597">Phosphoprotein</keyword>
<dbReference type="PROSITE" id="PS50835">
    <property type="entry name" value="IG_LIKE"/>
    <property type="match status" value="2"/>
</dbReference>
<dbReference type="InterPro" id="IPR013098">
    <property type="entry name" value="Ig_I-set"/>
</dbReference>
<evidence type="ECO:0000256" key="6">
    <source>
        <dbReference type="ARBA" id="ARBA00023157"/>
    </source>
</evidence>
<evidence type="ECO:0000256" key="3">
    <source>
        <dbReference type="ARBA" id="ARBA00022490"/>
    </source>
</evidence>
<dbReference type="PANTHER" id="PTHR35971">
    <property type="entry name" value="SI:DKEY-31G6.6"/>
    <property type="match status" value="1"/>
</dbReference>
<dbReference type="FunFam" id="2.60.40.10:FF:000345">
    <property type="entry name" value="Muscle M-line assembly protein unc-89"/>
    <property type="match status" value="1"/>
</dbReference>
<dbReference type="InterPro" id="IPR036179">
    <property type="entry name" value="Ig-like_dom_sf"/>
</dbReference>
<dbReference type="Gene3D" id="2.60.40.10">
    <property type="entry name" value="Immunoglobulins"/>
    <property type="match status" value="2"/>
</dbReference>
<dbReference type="InterPro" id="IPR013783">
    <property type="entry name" value="Ig-like_fold"/>
</dbReference>
<dbReference type="InterPro" id="IPR052385">
    <property type="entry name" value="Obscurin/Obscurin-like_Reg"/>
</dbReference>
<comment type="subcellular location">
    <subcellularLocation>
        <location evidence="1">Cytoplasm</location>
        <location evidence="1">Myofibril</location>
        <location evidence="1">Sarcomere</location>
    </subcellularLocation>
</comment>
<reference evidence="10" key="1">
    <citation type="submission" date="2012-08" db="EMBL/GenBank/DDBJ databases">
        <title>The Genome Sequence of Wuchereria bancrofti.</title>
        <authorList>
            <person name="Nutman T.B."/>
            <person name="Fink D.L."/>
            <person name="Russ C."/>
            <person name="Young S."/>
            <person name="Zeng Q."/>
            <person name="Koehrsen M."/>
            <person name="Alvarado L."/>
            <person name="Berlin A."/>
            <person name="Chapman S.B."/>
            <person name="Chen Z."/>
            <person name="Freedman E."/>
            <person name="Gellesch M."/>
            <person name="Goldberg J."/>
            <person name="Griggs A."/>
            <person name="Gujja S."/>
            <person name="Heilman E.R."/>
            <person name="Heiman D."/>
            <person name="Hepburn T."/>
            <person name="Howarth C."/>
            <person name="Jen D."/>
            <person name="Larson L."/>
            <person name="Lewis B."/>
            <person name="Mehta T."/>
            <person name="Park D."/>
            <person name="Pearson M."/>
            <person name="Roberts A."/>
            <person name="Saif S."/>
            <person name="Shea T."/>
            <person name="Shenoy N."/>
            <person name="Sisk P."/>
            <person name="Stolte C."/>
            <person name="Sykes S."/>
            <person name="Walk T."/>
            <person name="White J."/>
            <person name="Yandava C."/>
            <person name="Haas B."/>
            <person name="Henn M.R."/>
            <person name="Nusbaum C."/>
            <person name="Birren B."/>
        </authorList>
    </citation>
    <scope>NUCLEOTIDE SEQUENCE [LARGE SCALE GENOMIC DNA]</scope>
    <source>
        <strain evidence="10">NA</strain>
    </source>
</reference>
<keyword evidence="3" id="KW-0963">Cytoplasm</keyword>
<dbReference type="AlphaFoldDB" id="J9DNS1"/>
<comment type="similarity">
    <text evidence="2">Belongs to the protein kinase superfamily. CAMK Ser/Thr protein kinase family.</text>
</comment>
<dbReference type="Pfam" id="PF07679">
    <property type="entry name" value="I-set"/>
    <property type="match status" value="2"/>
</dbReference>
<evidence type="ECO:0000256" key="5">
    <source>
        <dbReference type="ARBA" id="ARBA00022737"/>
    </source>
</evidence>
<dbReference type="SUPFAM" id="SSF48726">
    <property type="entry name" value="Immunoglobulin"/>
    <property type="match status" value="2"/>
</dbReference>
<accession>J9DNS1</accession>
<dbReference type="InterPro" id="IPR007110">
    <property type="entry name" value="Ig-like_dom"/>
</dbReference>
<feature type="domain" description="Ig-like" evidence="8">
    <location>
        <begin position="10"/>
        <end position="99"/>
    </location>
</feature>
<evidence type="ECO:0000256" key="1">
    <source>
        <dbReference type="ARBA" id="ARBA00004204"/>
    </source>
</evidence>
<dbReference type="InterPro" id="IPR003598">
    <property type="entry name" value="Ig_sub2"/>
</dbReference>
<evidence type="ECO:0000259" key="8">
    <source>
        <dbReference type="PROSITE" id="PS50835"/>
    </source>
</evidence>
<evidence type="ECO:0000256" key="4">
    <source>
        <dbReference type="ARBA" id="ARBA00022553"/>
    </source>
</evidence>
<evidence type="ECO:0000256" key="7">
    <source>
        <dbReference type="ARBA" id="ARBA00023319"/>
    </source>
</evidence>
<dbReference type="Proteomes" id="UP000004810">
    <property type="component" value="Unassembled WGS sequence"/>
</dbReference>
<feature type="domain" description="Ig-like" evidence="8">
    <location>
        <begin position="106"/>
        <end position="191"/>
    </location>
</feature>
<keyword evidence="5" id="KW-0677">Repeat</keyword>
<evidence type="ECO:0000313" key="9">
    <source>
        <dbReference type="EMBL" id="EJW71278.1"/>
    </source>
</evidence>
<dbReference type="GO" id="GO:0030017">
    <property type="term" value="C:sarcomere"/>
    <property type="evidence" value="ECO:0007669"/>
    <property type="project" value="UniProtKB-SubCell"/>
</dbReference>
<dbReference type="SMART" id="SM00408">
    <property type="entry name" value="IGc2"/>
    <property type="match status" value="2"/>
</dbReference>
<dbReference type="CDD" id="cd00096">
    <property type="entry name" value="Ig"/>
    <property type="match status" value="1"/>
</dbReference>
<comment type="caution">
    <text evidence="9">The sequence shown here is derived from an EMBL/GenBank/DDBJ whole genome shotgun (WGS) entry which is preliminary data.</text>
</comment>
<evidence type="ECO:0000256" key="2">
    <source>
        <dbReference type="ARBA" id="ARBA00006692"/>
    </source>
</evidence>
<sequence>MIFWVPAKKPEITKGIKDISVSCKRELKLECHATGEPVPQYIWYKDDQEIIPTSKNIEIINEGFMSVLLIHHTSALDAGLYRCEVVNDLGSVDSEAIVTVTEVRAHFVSSFPEYLEVDEGEEIGFSCELSDADASVIWLKDSKPLRPDDRITMIENGIERKLTIRNSILEDSGKYVCSTIDKKVQSEAELIVKGN</sequence>
<proteinExistence type="inferred from homology"/>
<keyword evidence="6" id="KW-1015">Disulfide bond</keyword>
<protein>
    <recommendedName>
        <fullName evidence="8">Ig-like domain-containing protein</fullName>
    </recommendedName>
</protein>
<dbReference type="SMART" id="SM00409">
    <property type="entry name" value="IG"/>
    <property type="match status" value="2"/>
</dbReference>
<dbReference type="InterPro" id="IPR003599">
    <property type="entry name" value="Ig_sub"/>
</dbReference>
<gene>
    <name evidence="9" type="ORF">WUBG_17814</name>
</gene>
<dbReference type="PANTHER" id="PTHR35971:SF5">
    <property type="entry name" value="OBSCURIN LIKE CYTOSKELETAL ADAPTOR 1"/>
    <property type="match status" value="1"/>
</dbReference>
<keyword evidence="7" id="KW-0393">Immunoglobulin domain</keyword>
<name>J9DNS1_WUCBA</name>
<evidence type="ECO:0000313" key="10">
    <source>
        <dbReference type="Proteomes" id="UP000004810"/>
    </source>
</evidence>
<organism evidence="9 10">
    <name type="scientific">Wuchereria bancrofti</name>
    <dbReference type="NCBI Taxonomy" id="6293"/>
    <lineage>
        <taxon>Eukaryota</taxon>
        <taxon>Metazoa</taxon>
        <taxon>Ecdysozoa</taxon>
        <taxon>Nematoda</taxon>
        <taxon>Chromadorea</taxon>
        <taxon>Rhabditida</taxon>
        <taxon>Spirurina</taxon>
        <taxon>Spiruromorpha</taxon>
        <taxon>Filarioidea</taxon>
        <taxon>Onchocercidae</taxon>
        <taxon>Wuchereria</taxon>
    </lineage>
</organism>